<feature type="transmembrane region" description="Helical" evidence="1">
    <location>
        <begin position="48"/>
        <end position="67"/>
    </location>
</feature>
<gene>
    <name evidence="2" type="ORF">HHI36_022012</name>
</gene>
<evidence type="ECO:0000313" key="3">
    <source>
        <dbReference type="Proteomes" id="UP001516400"/>
    </source>
</evidence>
<feature type="transmembrane region" description="Helical" evidence="1">
    <location>
        <begin position="73"/>
        <end position="93"/>
    </location>
</feature>
<sequence length="219" mass="26366">MDMLQRTEGDQNLLSTFKMIFKIWKYGLLNPQYFYDSNEMRFQRRRSIPHLMLAIILFTSQFGFTFLKSYKNVWGATVLDSILARIYFSYLILHVYSKIFLIHQNSSIILNLLNHTIILQNRFYAFNFTMNFSKIYTLTICFIAFRCSLNFFLYFNHQVIALIDAQYKLTLRSLIIYFSSFIDLQFQLFYFCMKFILNHHYHTLNNHFGIIETVADLKN</sequence>
<dbReference type="EMBL" id="JABFTP020000042">
    <property type="protein sequence ID" value="KAL3271535.1"/>
    <property type="molecule type" value="Genomic_DNA"/>
</dbReference>
<evidence type="ECO:0000313" key="2">
    <source>
        <dbReference type="EMBL" id="KAL3271535.1"/>
    </source>
</evidence>
<protein>
    <recommendedName>
        <fullName evidence="4">Transmembrane protein</fullName>
    </recommendedName>
</protein>
<keyword evidence="3" id="KW-1185">Reference proteome</keyword>
<feature type="transmembrane region" description="Helical" evidence="1">
    <location>
        <begin position="175"/>
        <end position="197"/>
    </location>
</feature>
<comment type="caution">
    <text evidence="2">The sequence shown here is derived from an EMBL/GenBank/DDBJ whole genome shotgun (WGS) entry which is preliminary data.</text>
</comment>
<dbReference type="Proteomes" id="UP001516400">
    <property type="component" value="Unassembled WGS sequence"/>
</dbReference>
<dbReference type="AlphaFoldDB" id="A0ABD2MZA1"/>
<keyword evidence="1" id="KW-1133">Transmembrane helix</keyword>
<keyword evidence="1" id="KW-0812">Transmembrane</keyword>
<evidence type="ECO:0008006" key="4">
    <source>
        <dbReference type="Google" id="ProtNLM"/>
    </source>
</evidence>
<name>A0ABD2MZA1_9CUCU</name>
<keyword evidence="1" id="KW-0472">Membrane</keyword>
<evidence type="ECO:0000256" key="1">
    <source>
        <dbReference type="SAM" id="Phobius"/>
    </source>
</evidence>
<proteinExistence type="predicted"/>
<reference evidence="2 3" key="1">
    <citation type="journal article" date="2021" name="BMC Biol.">
        <title>Horizontally acquired antibacterial genes associated with adaptive radiation of ladybird beetles.</title>
        <authorList>
            <person name="Li H.S."/>
            <person name="Tang X.F."/>
            <person name="Huang Y.H."/>
            <person name="Xu Z.Y."/>
            <person name="Chen M.L."/>
            <person name="Du X.Y."/>
            <person name="Qiu B.Y."/>
            <person name="Chen P.T."/>
            <person name="Zhang W."/>
            <person name="Slipinski A."/>
            <person name="Escalona H.E."/>
            <person name="Waterhouse R.M."/>
            <person name="Zwick A."/>
            <person name="Pang H."/>
        </authorList>
    </citation>
    <scope>NUCLEOTIDE SEQUENCE [LARGE SCALE GENOMIC DNA]</scope>
    <source>
        <strain evidence="2">SYSU2018</strain>
    </source>
</reference>
<feature type="transmembrane region" description="Helical" evidence="1">
    <location>
        <begin position="135"/>
        <end position="155"/>
    </location>
</feature>
<accession>A0ABD2MZA1</accession>
<organism evidence="2 3">
    <name type="scientific">Cryptolaemus montrouzieri</name>
    <dbReference type="NCBI Taxonomy" id="559131"/>
    <lineage>
        <taxon>Eukaryota</taxon>
        <taxon>Metazoa</taxon>
        <taxon>Ecdysozoa</taxon>
        <taxon>Arthropoda</taxon>
        <taxon>Hexapoda</taxon>
        <taxon>Insecta</taxon>
        <taxon>Pterygota</taxon>
        <taxon>Neoptera</taxon>
        <taxon>Endopterygota</taxon>
        <taxon>Coleoptera</taxon>
        <taxon>Polyphaga</taxon>
        <taxon>Cucujiformia</taxon>
        <taxon>Coccinelloidea</taxon>
        <taxon>Coccinellidae</taxon>
        <taxon>Scymninae</taxon>
        <taxon>Scymnini</taxon>
        <taxon>Cryptolaemus</taxon>
    </lineage>
</organism>